<accession>A0A5B8SZ72</accession>
<evidence type="ECO:0000313" key="3">
    <source>
        <dbReference type="Proteomes" id="UP000321272"/>
    </source>
</evidence>
<reference evidence="2 3" key="1">
    <citation type="submission" date="2019-06" db="EMBL/GenBank/DDBJ databases">
        <title>Genome analyses of bacteria isolated from kimchi.</title>
        <authorList>
            <person name="Lee S."/>
            <person name="Ahn S."/>
            <person name="Roh S."/>
        </authorList>
    </citation>
    <scope>NUCLEOTIDE SEQUENCE [LARGE SCALE GENOMIC DNA]</scope>
    <source>
        <strain evidence="2 3">CBA4606</strain>
    </source>
</reference>
<feature type="transmembrane region" description="Helical" evidence="1">
    <location>
        <begin position="43"/>
        <end position="63"/>
    </location>
</feature>
<dbReference type="InterPro" id="IPR021737">
    <property type="entry name" value="Phage_phiKZ_Orf197"/>
</dbReference>
<evidence type="ECO:0000313" key="2">
    <source>
        <dbReference type="EMBL" id="QEA40098.1"/>
    </source>
</evidence>
<name>A0A5B8SZ72_9GAMM</name>
<evidence type="ECO:0000256" key="1">
    <source>
        <dbReference type="SAM" id="Phobius"/>
    </source>
</evidence>
<feature type="transmembrane region" description="Helical" evidence="1">
    <location>
        <begin position="231"/>
        <end position="250"/>
    </location>
</feature>
<dbReference type="EMBL" id="CP042382">
    <property type="protein sequence ID" value="QEA40098.1"/>
    <property type="molecule type" value="Genomic_DNA"/>
</dbReference>
<dbReference type="KEGG" id="paur:FGL86_14105"/>
<gene>
    <name evidence="2" type="ORF">FGL86_14105</name>
</gene>
<feature type="transmembrane region" description="Helical" evidence="1">
    <location>
        <begin position="191"/>
        <end position="211"/>
    </location>
</feature>
<sequence length="254" mass="27782">MSDSTLSLLLGLVLAHLVGDFLLQPGSWVTERYRLRERSPRLYLHAGIHGTLAAGVLAFAGAFDIGRPAMQVDGVVIAIGGLTVAISHALIDLFKASLNPGKLRWFLFDQALHLLVILGLWLTIIATRQPLMLFLDYLTTPSTLALLVTYLVVTRPMAFAIAMVMRRWSAGLDEPNTLVKAGARIGMLERLLVLTLVLHNQITAVGFLITAKTVLRYGDLREAQDRKLTEYVLLGTLLSVASTVILGLAVRSFL</sequence>
<keyword evidence="3" id="KW-1185">Reference proteome</keyword>
<feature type="transmembrane region" description="Helical" evidence="1">
    <location>
        <begin position="6"/>
        <end position="23"/>
    </location>
</feature>
<dbReference type="OrthoDB" id="8536716at2"/>
<feature type="transmembrane region" description="Helical" evidence="1">
    <location>
        <begin position="75"/>
        <end position="94"/>
    </location>
</feature>
<feature type="transmembrane region" description="Helical" evidence="1">
    <location>
        <begin position="144"/>
        <end position="165"/>
    </location>
</feature>
<dbReference type="AlphaFoldDB" id="A0A5B8SZ72"/>
<protein>
    <submittedName>
        <fullName evidence="2">DUF3307 domain-containing protein</fullName>
    </submittedName>
</protein>
<dbReference type="Pfam" id="PF11750">
    <property type="entry name" value="DUF3307"/>
    <property type="match status" value="1"/>
</dbReference>
<keyword evidence="1" id="KW-0472">Membrane</keyword>
<dbReference type="Proteomes" id="UP000321272">
    <property type="component" value="Chromosome"/>
</dbReference>
<proteinExistence type="predicted"/>
<keyword evidence="1" id="KW-1133">Transmembrane helix</keyword>
<feature type="transmembrane region" description="Helical" evidence="1">
    <location>
        <begin position="106"/>
        <end position="124"/>
    </location>
</feature>
<organism evidence="2 3">
    <name type="scientific">Pistricoccus aurantiacus</name>
    <dbReference type="NCBI Taxonomy" id="1883414"/>
    <lineage>
        <taxon>Bacteria</taxon>
        <taxon>Pseudomonadati</taxon>
        <taxon>Pseudomonadota</taxon>
        <taxon>Gammaproteobacteria</taxon>
        <taxon>Oceanospirillales</taxon>
        <taxon>Halomonadaceae</taxon>
        <taxon>Pistricoccus</taxon>
    </lineage>
</organism>
<dbReference type="RefSeq" id="WP_147185172.1">
    <property type="nucleotide sequence ID" value="NZ_CP042382.1"/>
</dbReference>
<keyword evidence="1" id="KW-0812">Transmembrane</keyword>